<evidence type="ECO:0000313" key="3">
    <source>
        <dbReference type="EMBL" id="SOY31770.1"/>
    </source>
</evidence>
<evidence type="ECO:0000313" key="4">
    <source>
        <dbReference type="Proteomes" id="UP000236311"/>
    </source>
</evidence>
<sequence length="167" mass="17791">MKQNKKMKAIVKKGTILCIAGAMALSITACGGGRRATSQNNKPGITQSVGKDAEDKKAGNLGANRKPETGNDQKQPETGANRKPETGNDQKQPETGADRKPETGNDQKQPETGIDKEQNIEGKEKEEKKDDKSASGKRDKKDKKSTAKDTAGTRLADKKGATGKKNG</sequence>
<dbReference type="EMBL" id="OFSM01000031">
    <property type="protein sequence ID" value="SOY31770.1"/>
    <property type="molecule type" value="Genomic_DNA"/>
</dbReference>
<evidence type="ECO:0000256" key="2">
    <source>
        <dbReference type="SAM" id="SignalP"/>
    </source>
</evidence>
<dbReference type="Proteomes" id="UP000236311">
    <property type="component" value="Unassembled WGS sequence"/>
</dbReference>
<evidence type="ECO:0000256" key="1">
    <source>
        <dbReference type="SAM" id="MobiDB-lite"/>
    </source>
</evidence>
<evidence type="ECO:0008006" key="5">
    <source>
        <dbReference type="Google" id="ProtNLM"/>
    </source>
</evidence>
<gene>
    <name evidence="3" type="ORF">AMURIS_04518</name>
</gene>
<keyword evidence="4" id="KW-1185">Reference proteome</keyword>
<dbReference type="PROSITE" id="PS51257">
    <property type="entry name" value="PROKAR_LIPOPROTEIN"/>
    <property type="match status" value="1"/>
</dbReference>
<proteinExistence type="predicted"/>
<feature type="signal peptide" evidence="2">
    <location>
        <begin position="1"/>
        <end position="24"/>
    </location>
</feature>
<protein>
    <recommendedName>
        <fullName evidence="5">Lipoprotein</fullName>
    </recommendedName>
</protein>
<reference evidence="3 4" key="1">
    <citation type="submission" date="2018-01" db="EMBL/GenBank/DDBJ databases">
        <authorList>
            <person name="Gaut B.S."/>
            <person name="Morton B.R."/>
            <person name="Clegg M.T."/>
            <person name="Duvall M.R."/>
        </authorList>
    </citation>
    <scope>NUCLEOTIDE SEQUENCE [LARGE SCALE GENOMIC DNA]</scope>
    <source>
        <strain evidence="3">GP69</strain>
    </source>
</reference>
<feature type="compositionally biased region" description="Basic and acidic residues" evidence="1">
    <location>
        <begin position="65"/>
        <end position="147"/>
    </location>
</feature>
<dbReference type="RefSeq" id="WP_146040164.1">
    <property type="nucleotide sequence ID" value="NZ_JANJZD010000033.1"/>
</dbReference>
<keyword evidence="2" id="KW-0732">Signal</keyword>
<name>A0A2K4ZMV0_9FIRM</name>
<feature type="region of interest" description="Disordered" evidence="1">
    <location>
        <begin position="32"/>
        <end position="167"/>
    </location>
</feature>
<dbReference type="AlphaFoldDB" id="A0A2K4ZMV0"/>
<feature type="chain" id="PRO_5039573688" description="Lipoprotein" evidence="2">
    <location>
        <begin position="25"/>
        <end position="167"/>
    </location>
</feature>
<organism evidence="3 4">
    <name type="scientific">Acetatifactor muris</name>
    <dbReference type="NCBI Taxonomy" id="879566"/>
    <lineage>
        <taxon>Bacteria</taxon>
        <taxon>Bacillati</taxon>
        <taxon>Bacillota</taxon>
        <taxon>Clostridia</taxon>
        <taxon>Lachnospirales</taxon>
        <taxon>Lachnospiraceae</taxon>
        <taxon>Acetatifactor</taxon>
    </lineage>
</organism>
<accession>A0A2K4ZMV0</accession>
<feature type="compositionally biased region" description="Polar residues" evidence="1">
    <location>
        <begin position="36"/>
        <end position="49"/>
    </location>
</feature>